<dbReference type="InterPro" id="IPR036291">
    <property type="entry name" value="NAD(P)-bd_dom_sf"/>
</dbReference>
<dbReference type="InterPro" id="IPR015878">
    <property type="entry name" value="Ado_hCys_hydrolase_NAD-bd"/>
</dbReference>
<reference evidence="2" key="1">
    <citation type="journal article" date="2021" name="PeerJ">
        <title>Extensive microbial diversity within the chicken gut microbiome revealed by metagenomics and culture.</title>
        <authorList>
            <person name="Gilroy R."/>
            <person name="Ravi A."/>
            <person name="Getino M."/>
            <person name="Pursley I."/>
            <person name="Horton D.L."/>
            <person name="Alikhan N.F."/>
            <person name="Baker D."/>
            <person name="Gharbi K."/>
            <person name="Hall N."/>
            <person name="Watson M."/>
            <person name="Adriaenssens E.M."/>
            <person name="Foster-Nyarko E."/>
            <person name="Jarju S."/>
            <person name="Secka A."/>
            <person name="Antonio M."/>
            <person name="Oren A."/>
            <person name="Chaudhuri R.R."/>
            <person name="La Ragione R."/>
            <person name="Hildebrand F."/>
            <person name="Pallen M.J."/>
        </authorList>
    </citation>
    <scope>NUCLEOTIDE SEQUENCE</scope>
    <source>
        <strain evidence="2">ChiGjej4B4-18154</strain>
    </source>
</reference>
<reference evidence="2" key="2">
    <citation type="submission" date="2021-04" db="EMBL/GenBank/DDBJ databases">
        <authorList>
            <person name="Gilroy R."/>
        </authorList>
    </citation>
    <scope>NUCLEOTIDE SEQUENCE</scope>
    <source>
        <strain evidence="2">ChiGjej4B4-18154</strain>
    </source>
</reference>
<dbReference type="Proteomes" id="UP000824035">
    <property type="component" value="Unassembled WGS sequence"/>
</dbReference>
<dbReference type="AlphaFoldDB" id="A0A9D2IZ33"/>
<protein>
    <submittedName>
        <fullName evidence="2">NAD(P)-binding domain-containing protein</fullName>
    </submittedName>
</protein>
<evidence type="ECO:0000259" key="1">
    <source>
        <dbReference type="SMART" id="SM00997"/>
    </source>
</evidence>
<dbReference type="SMART" id="SM00997">
    <property type="entry name" value="AdoHcyase_NAD"/>
    <property type="match status" value="1"/>
</dbReference>
<name>A0A9D2IZ33_9FIRM</name>
<accession>A0A9D2IZ33</accession>
<evidence type="ECO:0000313" key="3">
    <source>
        <dbReference type="Proteomes" id="UP000824035"/>
    </source>
</evidence>
<proteinExistence type="predicted"/>
<dbReference type="GO" id="GO:0051287">
    <property type="term" value="F:NAD binding"/>
    <property type="evidence" value="ECO:0007669"/>
    <property type="project" value="InterPro"/>
</dbReference>
<sequence length="266" mass="27362">MEGKQPGVFAVIGEDARQQAAADYLREKGFEVTGPEGLPRAKRALLPMPLAANAAALEQLLAAARPGTLAFGGRVSGAAKAAAAAAGIELADYLEREELARLNAIPTAEGCIGLILQKRRRTVWGSGVLVLGYGRCGQALAVRLAALGAHVTVAARSPAQRALAMSQGLEAVPMEAADGLLETTDVAVNTVPAPVLGATRLKRLPKDALVIDLASLPGGTDFEAAKELGVRAIHALSLPARCAPVTAGQFVARAVLAMLEERGEGI</sequence>
<organism evidence="2 3">
    <name type="scientific">Candidatus Allofournierella merdipullorum</name>
    <dbReference type="NCBI Taxonomy" id="2838595"/>
    <lineage>
        <taxon>Bacteria</taxon>
        <taxon>Bacillati</taxon>
        <taxon>Bacillota</taxon>
        <taxon>Clostridia</taxon>
        <taxon>Eubacteriales</taxon>
        <taxon>Oscillospiraceae</taxon>
        <taxon>Allofournierella</taxon>
    </lineage>
</organism>
<feature type="domain" description="S-adenosyl-L-homocysteine hydrolase NAD binding" evidence="1">
    <location>
        <begin position="103"/>
        <end position="250"/>
    </location>
</feature>
<gene>
    <name evidence="2" type="ORF">H9813_00995</name>
</gene>
<dbReference type="Gene3D" id="3.40.50.720">
    <property type="entry name" value="NAD(P)-binding Rossmann-like Domain"/>
    <property type="match status" value="1"/>
</dbReference>
<dbReference type="Pfam" id="PF02826">
    <property type="entry name" value="2-Hacid_dh_C"/>
    <property type="match status" value="1"/>
</dbReference>
<dbReference type="SUPFAM" id="SSF51735">
    <property type="entry name" value="NAD(P)-binding Rossmann-fold domains"/>
    <property type="match status" value="1"/>
</dbReference>
<evidence type="ECO:0000313" key="2">
    <source>
        <dbReference type="EMBL" id="HIZ29799.1"/>
    </source>
</evidence>
<comment type="caution">
    <text evidence="2">The sequence shown here is derived from an EMBL/GenBank/DDBJ whole genome shotgun (WGS) entry which is preliminary data.</text>
</comment>
<dbReference type="EMBL" id="DXBV01000013">
    <property type="protein sequence ID" value="HIZ29799.1"/>
    <property type="molecule type" value="Genomic_DNA"/>
</dbReference>
<dbReference type="InterPro" id="IPR006140">
    <property type="entry name" value="D-isomer_DH_NAD-bd"/>
</dbReference>